<dbReference type="InterPro" id="IPR036108">
    <property type="entry name" value="4pyrrol_syn_uPrphyn_synt_sf"/>
</dbReference>
<dbReference type="SUPFAM" id="SSF69618">
    <property type="entry name" value="HemD-like"/>
    <property type="match status" value="1"/>
</dbReference>
<dbReference type="Gene3D" id="3.40.50.10090">
    <property type="match status" value="2"/>
</dbReference>
<sequence>MTQLFSTKHLSLAQLQAFSSAGFALEMSDFIKIVPAAPIASVPMADYFLLTSQNTLHALRSMPCYAQLPHRRAFCVGEKTRKLLEAEGWEVVASFDYVKQLASFLVKHYATSSFVFFCGEKRMDTLPTTLKANHIQLQECLTYHTQLTPIKITKRYEGLLFFSPSAIESYLVENSFTGEKVVCIGTTTQAALPEGVESYLAEHPTVESVLDCCKELFKKPINLLTHDKK</sequence>
<protein>
    <submittedName>
        <fullName evidence="2">Uroporphyrinogen-III synthase</fullName>
        <ecNumber evidence="2">4.2.1.75</ecNumber>
    </submittedName>
</protein>
<dbReference type="PANTHER" id="PTHR12390:SF0">
    <property type="entry name" value="UROPORPHYRINOGEN-III SYNTHASE"/>
    <property type="match status" value="1"/>
</dbReference>
<evidence type="ECO:0000313" key="3">
    <source>
        <dbReference type="Proteomes" id="UP001311730"/>
    </source>
</evidence>
<organism evidence="2 3">
    <name type="scientific">Capnocytophaga gingivalis</name>
    <dbReference type="NCBI Taxonomy" id="1017"/>
    <lineage>
        <taxon>Bacteria</taxon>
        <taxon>Pseudomonadati</taxon>
        <taxon>Bacteroidota</taxon>
        <taxon>Flavobacteriia</taxon>
        <taxon>Flavobacteriales</taxon>
        <taxon>Flavobacteriaceae</taxon>
        <taxon>Capnocytophaga</taxon>
    </lineage>
</organism>
<comment type="caution">
    <text evidence="2">The sequence shown here is derived from an EMBL/GenBank/DDBJ whole genome shotgun (WGS) entry which is preliminary data.</text>
</comment>
<dbReference type="InterPro" id="IPR039793">
    <property type="entry name" value="UROS/Hem4"/>
</dbReference>
<name>A0ABU5Z6T5_9FLAO</name>
<gene>
    <name evidence="2" type="ORF">VJJ08_02270</name>
</gene>
<dbReference type="EC" id="4.2.1.75" evidence="2"/>
<dbReference type="Pfam" id="PF02602">
    <property type="entry name" value="HEM4"/>
    <property type="match status" value="1"/>
</dbReference>
<reference evidence="2 3" key="1">
    <citation type="submission" date="2023-12" db="EMBL/GenBank/DDBJ databases">
        <title>Genomic sequences of Capnocytophaga and Parvimonas strains.</title>
        <authorList>
            <person name="Watt R.M."/>
            <person name="Wang M."/>
            <person name="Yang T."/>
            <person name="Tong W.M."/>
        </authorList>
    </citation>
    <scope>NUCLEOTIDE SEQUENCE [LARGE SCALE GENOMIC DNA]</scope>
    <source>
        <strain evidence="2 3">CCUG 13096</strain>
    </source>
</reference>
<dbReference type="PANTHER" id="PTHR12390">
    <property type="entry name" value="UROPORPHYRINOGEN III SYNTHASE"/>
    <property type="match status" value="1"/>
</dbReference>
<accession>A0ABU5Z6T5</accession>
<dbReference type="CDD" id="cd06578">
    <property type="entry name" value="HemD"/>
    <property type="match status" value="1"/>
</dbReference>
<evidence type="ECO:0000313" key="2">
    <source>
        <dbReference type="EMBL" id="MEB3074123.1"/>
    </source>
</evidence>
<dbReference type="InterPro" id="IPR003754">
    <property type="entry name" value="4pyrrol_synth_uPrphyn_synth"/>
</dbReference>
<evidence type="ECO:0000259" key="1">
    <source>
        <dbReference type="Pfam" id="PF02602"/>
    </source>
</evidence>
<dbReference type="EMBL" id="JAYKBW010000002">
    <property type="protein sequence ID" value="MEB3074123.1"/>
    <property type="molecule type" value="Genomic_DNA"/>
</dbReference>
<keyword evidence="3" id="KW-1185">Reference proteome</keyword>
<dbReference type="Proteomes" id="UP001311730">
    <property type="component" value="Unassembled WGS sequence"/>
</dbReference>
<keyword evidence="2" id="KW-0456">Lyase</keyword>
<feature type="domain" description="Tetrapyrrole biosynthesis uroporphyrinogen III synthase" evidence="1">
    <location>
        <begin position="19"/>
        <end position="210"/>
    </location>
</feature>
<dbReference type="GO" id="GO:0004852">
    <property type="term" value="F:uroporphyrinogen-III synthase activity"/>
    <property type="evidence" value="ECO:0007669"/>
    <property type="project" value="UniProtKB-EC"/>
</dbReference>
<proteinExistence type="predicted"/>
<dbReference type="RefSeq" id="WP_323982577.1">
    <property type="nucleotide sequence ID" value="NZ_JAYKBW010000002.1"/>
</dbReference>